<dbReference type="EMBL" id="JAUTBF010000001">
    <property type="protein sequence ID" value="MDQ1124132.1"/>
    <property type="molecule type" value="Genomic_DNA"/>
</dbReference>
<dbReference type="PANTHER" id="PTHR45688">
    <property type="match status" value="1"/>
</dbReference>
<dbReference type="PIRSF" id="PIRSF000521">
    <property type="entry name" value="Transaminase_4ab_Lys_Orn"/>
    <property type="match status" value="1"/>
</dbReference>
<dbReference type="Pfam" id="PF00202">
    <property type="entry name" value="Aminotran_3"/>
    <property type="match status" value="1"/>
</dbReference>
<evidence type="ECO:0000256" key="1">
    <source>
        <dbReference type="ARBA" id="ARBA00008954"/>
    </source>
</evidence>
<evidence type="ECO:0000256" key="2">
    <source>
        <dbReference type="ARBA" id="ARBA00022898"/>
    </source>
</evidence>
<dbReference type="RefSeq" id="WP_307484669.1">
    <property type="nucleotide sequence ID" value="NZ_JAUTBF010000001.1"/>
</dbReference>
<name>A0ABU0TWU3_MICTR</name>
<dbReference type="InterPro" id="IPR015422">
    <property type="entry name" value="PyrdxlP-dep_Trfase_small"/>
</dbReference>
<comment type="similarity">
    <text evidence="1 3">Belongs to the class-III pyridoxal-phosphate-dependent aminotransferase family.</text>
</comment>
<proteinExistence type="inferred from homology"/>
<gene>
    <name evidence="4" type="ORF">QE412_002705</name>
</gene>
<dbReference type="Proteomes" id="UP001226691">
    <property type="component" value="Unassembled WGS sequence"/>
</dbReference>
<keyword evidence="2 3" id="KW-0663">Pyridoxal phosphate</keyword>
<dbReference type="SUPFAM" id="SSF53383">
    <property type="entry name" value="PLP-dependent transferases"/>
    <property type="match status" value="1"/>
</dbReference>
<comment type="caution">
    <text evidence="4">The sequence shown here is derived from an EMBL/GenBank/DDBJ whole genome shotgun (WGS) entry which is preliminary data.</text>
</comment>
<reference evidence="4 5" key="1">
    <citation type="submission" date="2023-07" db="EMBL/GenBank/DDBJ databases">
        <title>Functional and genomic diversity of the sorghum phyllosphere microbiome.</title>
        <authorList>
            <person name="Shade A."/>
        </authorList>
    </citation>
    <scope>NUCLEOTIDE SEQUENCE [LARGE SCALE GENOMIC DNA]</scope>
    <source>
        <strain evidence="4 5">SORGH_AS_1207</strain>
    </source>
</reference>
<dbReference type="PANTHER" id="PTHR45688:SF13">
    <property type="entry name" value="ALANINE--GLYOXYLATE AMINOTRANSFERASE 2-LIKE"/>
    <property type="match status" value="1"/>
</dbReference>
<dbReference type="Gene3D" id="3.40.640.10">
    <property type="entry name" value="Type I PLP-dependent aspartate aminotransferase-like (Major domain)"/>
    <property type="match status" value="1"/>
</dbReference>
<dbReference type="InterPro" id="IPR015424">
    <property type="entry name" value="PyrdxlP-dep_Trfase"/>
</dbReference>
<accession>A0ABU0TWU3</accession>
<sequence>MNTTSSILDGNSFRADAIDRLDPLDRALVERRAHVLGPSYRLFYREPLHLVRAQGTRVYDAHGREYLDAYNNVASVGHGNPAVVAAVQKQMTALSTHSRYLQDGVVDYAERLLSTLPAALDRVMFTNSGSEANDLALRVARYTTGGTGVVVTSEAYHGTTSIVSDVSPSAAAGPLRDDVIAIAPPDPYRHDDDGTVAEAFAARVAAAFDRLAERGHRAAALLIDSIFSSDGVFPATDTLEPAFAAARAAGAVVIADEVQPGFARVGEAFWGFARHGVVPDIVTMGKPMGNGIPVAAMVASSQTLDPFGAAVPYFNTFGGSSVPIAAARAVLDEIVGRRLDANAERIGEMLRDGITDMAERFDRIGDVRSAGVYFGVELVEDRQRRVPASGFAQDVINFARDEGLLISVCGPTSSTLKIRPMLTYTLDDATLLLERLDRALTRSARAS</sequence>
<evidence type="ECO:0000256" key="3">
    <source>
        <dbReference type="RuleBase" id="RU003560"/>
    </source>
</evidence>
<dbReference type="InterPro" id="IPR005814">
    <property type="entry name" value="Aminotrans_3"/>
</dbReference>
<evidence type="ECO:0000313" key="4">
    <source>
        <dbReference type="EMBL" id="MDQ1124132.1"/>
    </source>
</evidence>
<dbReference type="PROSITE" id="PS00600">
    <property type="entry name" value="AA_TRANSFER_CLASS_3"/>
    <property type="match status" value="1"/>
</dbReference>
<evidence type="ECO:0000313" key="5">
    <source>
        <dbReference type="Proteomes" id="UP001226691"/>
    </source>
</evidence>
<dbReference type="InterPro" id="IPR015421">
    <property type="entry name" value="PyrdxlP-dep_Trfase_major"/>
</dbReference>
<keyword evidence="5" id="KW-1185">Reference proteome</keyword>
<dbReference type="Gene3D" id="3.90.1150.10">
    <property type="entry name" value="Aspartate Aminotransferase, domain 1"/>
    <property type="match status" value="1"/>
</dbReference>
<dbReference type="InterPro" id="IPR049704">
    <property type="entry name" value="Aminotrans_3_PPA_site"/>
</dbReference>
<dbReference type="CDD" id="cd00610">
    <property type="entry name" value="OAT_like"/>
    <property type="match status" value="1"/>
</dbReference>
<protein>
    <submittedName>
        <fullName evidence="4">4-aminobutyrate aminotransferase-like enzyme</fullName>
    </submittedName>
</protein>
<organism evidence="4 5">
    <name type="scientific">Microbacterium trichothecenolyticum</name>
    <name type="common">Aureobacterium trichothecenolyticum</name>
    <dbReference type="NCBI Taxonomy" id="69370"/>
    <lineage>
        <taxon>Bacteria</taxon>
        <taxon>Bacillati</taxon>
        <taxon>Actinomycetota</taxon>
        <taxon>Actinomycetes</taxon>
        <taxon>Micrococcales</taxon>
        <taxon>Microbacteriaceae</taxon>
        <taxon>Microbacterium</taxon>
    </lineage>
</organism>